<reference evidence="1 2" key="1">
    <citation type="journal article" date="2020" name="Nat. Food">
        <title>A phased Vanilla planifolia genome enables genetic improvement of flavour and production.</title>
        <authorList>
            <person name="Hasing T."/>
            <person name="Tang H."/>
            <person name="Brym M."/>
            <person name="Khazi F."/>
            <person name="Huang T."/>
            <person name="Chambers A.H."/>
        </authorList>
    </citation>
    <scope>NUCLEOTIDE SEQUENCE [LARGE SCALE GENOMIC DNA]</scope>
    <source>
        <tissue evidence="1">Leaf</tissue>
    </source>
</reference>
<dbReference type="OrthoDB" id="17317at2759"/>
<organism evidence="1 2">
    <name type="scientific">Vanilla planifolia</name>
    <name type="common">Vanilla</name>
    <dbReference type="NCBI Taxonomy" id="51239"/>
    <lineage>
        <taxon>Eukaryota</taxon>
        <taxon>Viridiplantae</taxon>
        <taxon>Streptophyta</taxon>
        <taxon>Embryophyta</taxon>
        <taxon>Tracheophyta</taxon>
        <taxon>Spermatophyta</taxon>
        <taxon>Magnoliopsida</taxon>
        <taxon>Liliopsida</taxon>
        <taxon>Asparagales</taxon>
        <taxon>Orchidaceae</taxon>
        <taxon>Vanilloideae</taxon>
        <taxon>Vanilleae</taxon>
        <taxon>Vanilla</taxon>
    </lineage>
</organism>
<dbReference type="AlphaFoldDB" id="A0A835VF02"/>
<accession>A0A835VF02</accession>
<dbReference type="PANTHER" id="PTHR34560">
    <property type="entry name" value="POLYKETIDE CYCLASE/DEHYDRASE/LIPID TRANSPORT SUPERFAMILY PROTEIN"/>
    <property type="match status" value="1"/>
</dbReference>
<proteinExistence type="predicted"/>
<comment type="caution">
    <text evidence="1">The sequence shown here is derived from an EMBL/GenBank/DDBJ whole genome shotgun (WGS) entry which is preliminary data.</text>
</comment>
<protein>
    <submittedName>
        <fullName evidence="1">Uncharacterized protein</fullName>
    </submittedName>
</protein>
<sequence length="397" mass="44106">MLVKKMTTTKRGMKATFNLRKKGAATFENKLLYQTLGASGHNTAFQTFKIVGSSCCLKKVRIGEEISFIRQNLDNVQGRILGMRFQLSLQEAFSRIWKKNVEKRHDRESRAIFDFDIKLDIIPPSLINFISRQLIGNGHKLYQKAVGSVAASDVEYRKALEGPLYVLIRQQLYSSKLPPTTLEGLEQSKSEAPGKTNVVKTSALEITEEDTKPKSYTEGNLNLNGLSENQVIDNHCFTSKDGTSISPEVEHALCILDQAISIFHGKGIHAENDSRTSPVGKNFPVSERLAKSSLSYDDATEIGNELNLRNISHCNPPPTESHREKITCLVGEDGDDDRILSRQEDGILDLGNSHVVESTGHFYEKLPSRSSVSLMQPAMVGRGIKVCDDESMTTNGF</sequence>
<dbReference type="Proteomes" id="UP000639772">
    <property type="component" value="Unassembled WGS sequence"/>
</dbReference>
<name>A0A835VF02_VANPL</name>
<dbReference type="PANTHER" id="PTHR34560:SF1">
    <property type="entry name" value="START DOMAIN-CONTAINING PROTEIN"/>
    <property type="match status" value="1"/>
</dbReference>
<dbReference type="EMBL" id="JADCNM010000002">
    <property type="protein sequence ID" value="KAG0494575.1"/>
    <property type="molecule type" value="Genomic_DNA"/>
</dbReference>
<evidence type="ECO:0000313" key="1">
    <source>
        <dbReference type="EMBL" id="KAG0494575.1"/>
    </source>
</evidence>
<gene>
    <name evidence="1" type="ORF">HPP92_005569</name>
</gene>
<evidence type="ECO:0000313" key="2">
    <source>
        <dbReference type="Proteomes" id="UP000639772"/>
    </source>
</evidence>